<dbReference type="PANTHER" id="PTHR21354:SF0">
    <property type="entry name" value="ZINC FINGER PROTEIN 511"/>
    <property type="match status" value="1"/>
</dbReference>
<reference evidence="2" key="1">
    <citation type="submission" date="2020-05" db="EMBL/GenBank/DDBJ databases">
        <title>Phylogenomic resolution of chytrid fungi.</title>
        <authorList>
            <person name="Stajich J.E."/>
            <person name="Amses K."/>
            <person name="Simmons R."/>
            <person name="Seto K."/>
            <person name="Myers J."/>
            <person name="Bonds A."/>
            <person name="Quandt C.A."/>
            <person name="Barry K."/>
            <person name="Liu P."/>
            <person name="Grigoriev I."/>
            <person name="Longcore J.E."/>
            <person name="James T.Y."/>
        </authorList>
    </citation>
    <scope>NUCLEOTIDE SEQUENCE</scope>
    <source>
        <strain evidence="2">PLAUS21</strain>
    </source>
</reference>
<dbReference type="AlphaFoldDB" id="A0AAD5UIK1"/>
<dbReference type="InterPro" id="IPR039258">
    <property type="entry name" value="ZNF511"/>
</dbReference>
<gene>
    <name evidence="2" type="ORF">HK103_005079</name>
</gene>
<feature type="domain" description="C2H2-type" evidence="1">
    <location>
        <begin position="99"/>
        <end position="124"/>
    </location>
</feature>
<dbReference type="PANTHER" id="PTHR21354">
    <property type="entry name" value="ZINC FINGER PROTEIN 511"/>
    <property type="match status" value="1"/>
</dbReference>
<comment type="caution">
    <text evidence="2">The sequence shown here is derived from an EMBL/GenBank/DDBJ whole genome shotgun (WGS) entry which is preliminary data.</text>
</comment>
<proteinExistence type="predicted"/>
<name>A0AAD5UIK1_9FUNG</name>
<feature type="domain" description="C2H2-type" evidence="1">
    <location>
        <begin position="62"/>
        <end position="85"/>
    </location>
</feature>
<evidence type="ECO:0000313" key="3">
    <source>
        <dbReference type="Proteomes" id="UP001210925"/>
    </source>
</evidence>
<protein>
    <recommendedName>
        <fullName evidence="1">C2H2-type domain-containing protein</fullName>
    </recommendedName>
</protein>
<evidence type="ECO:0000313" key="2">
    <source>
        <dbReference type="EMBL" id="KAJ3256835.1"/>
    </source>
</evidence>
<dbReference type="EMBL" id="JADGKB010000045">
    <property type="protein sequence ID" value="KAJ3256835.1"/>
    <property type="molecule type" value="Genomic_DNA"/>
</dbReference>
<dbReference type="SMART" id="SM00355">
    <property type="entry name" value="ZnF_C2H2"/>
    <property type="match status" value="2"/>
</dbReference>
<organism evidence="2 3">
    <name type="scientific">Boothiomyces macroporosus</name>
    <dbReference type="NCBI Taxonomy" id="261099"/>
    <lineage>
        <taxon>Eukaryota</taxon>
        <taxon>Fungi</taxon>
        <taxon>Fungi incertae sedis</taxon>
        <taxon>Chytridiomycota</taxon>
        <taxon>Chytridiomycota incertae sedis</taxon>
        <taxon>Chytridiomycetes</taxon>
        <taxon>Rhizophydiales</taxon>
        <taxon>Terramycetaceae</taxon>
        <taxon>Boothiomyces</taxon>
    </lineage>
</organism>
<accession>A0AAD5UIK1</accession>
<dbReference type="Proteomes" id="UP001210925">
    <property type="component" value="Unassembled WGS sequence"/>
</dbReference>
<sequence length="175" mass="21004">MEKEWTWRKRKHEDEEEQEYLKYCKLTHFVNPTKIYCGLSPKCSFYTSVAEYEQHYEQCHQNKCFQCKKILPTPRLLDLHLSEIHDSFFKIKSEKEDMYECFVDGCKGLFSTWKTRKQHLISVHQYPPNFDFGVVLGQRIQQSEEKLDFKDSSDIDLITSGINQLIIPRQLRNKK</sequence>
<evidence type="ECO:0000259" key="1">
    <source>
        <dbReference type="SMART" id="SM00355"/>
    </source>
</evidence>
<dbReference type="InterPro" id="IPR013087">
    <property type="entry name" value="Znf_C2H2_type"/>
</dbReference>
<keyword evidence="3" id="KW-1185">Reference proteome</keyword>